<gene>
    <name evidence="6" type="ordered locus">Cj0874c</name>
</gene>
<dbReference type="PIR" id="D81360">
    <property type="entry name" value="D81360"/>
</dbReference>
<evidence type="ECO:0000259" key="4">
    <source>
        <dbReference type="Pfam" id="PF00034"/>
    </source>
</evidence>
<dbReference type="InterPro" id="IPR036909">
    <property type="entry name" value="Cyt_c-like_dom_sf"/>
</dbReference>
<keyword evidence="1" id="KW-0349">Heme</keyword>
<protein>
    <submittedName>
        <fullName evidence="6">Cytochrome C</fullName>
    </submittedName>
</protein>
<dbReference type="PaxDb" id="192222-Cj0874c"/>
<dbReference type="Pfam" id="PF21342">
    <property type="entry name" value="SoxA-TsdA_cyt-c"/>
    <property type="match status" value="1"/>
</dbReference>
<evidence type="ECO:0000259" key="5">
    <source>
        <dbReference type="Pfam" id="PF21342"/>
    </source>
</evidence>
<keyword evidence="3" id="KW-0408">Iron</keyword>
<evidence type="ECO:0000313" key="7">
    <source>
        <dbReference type="Proteomes" id="UP000000799"/>
    </source>
</evidence>
<dbReference type="InterPro" id="IPR009056">
    <property type="entry name" value="Cyt_c-like_dom"/>
</dbReference>
<reference evidence="6 7" key="1">
    <citation type="journal article" date="2000" name="Nature">
        <title>The genome sequence of the food-borne pathogen Campylobacter jejuni reveals hypervariable sequences.</title>
        <authorList>
            <person name="Parkhill J."/>
            <person name="Wren B.W."/>
            <person name="Mungall K."/>
            <person name="Ketley J.M."/>
            <person name="Churcher C."/>
            <person name="Basham D."/>
            <person name="Chillingworth T."/>
            <person name="Davies R.M."/>
            <person name="Feltwell T."/>
            <person name="Holroyd S."/>
            <person name="Jagels K."/>
            <person name="Karlyshev A."/>
            <person name="Moule S."/>
            <person name="Pallen M.J."/>
            <person name="Penn C.W."/>
            <person name="Quail M."/>
            <person name="Rajandream M.A."/>
            <person name="Rutherford K.M."/>
            <person name="VanVliet A."/>
            <person name="Whitehead S."/>
            <person name="Barrell B.G."/>
        </authorList>
    </citation>
    <scope>NUCLEOTIDE SEQUENCE [LARGE SCALE GENOMIC DNA]</scope>
    <source>
        <strain evidence="7">ATCC 700819 / NCTC 11168</strain>
    </source>
</reference>
<feature type="domain" description="Cytochrome c" evidence="5">
    <location>
        <begin position="15"/>
        <end position="96"/>
    </location>
</feature>
<sequence>MWVHKPKILKKRFAGNNLSCSSCHANGGSVQNQSGFVGIWARFPQYNARGDKVITLADRINGCFERSTNGKRMPSDTPEMKAMLTYMQWLSQGVPVGAKIEGQGLKKIDFILKAADPKKGKAIYMDKCAVCHQENGLGLKNEDSTGAYYLYPPLWGDDSYNTGAGMYRLSKLLLILKKICLKVRLT</sequence>
<keyword evidence="7" id="KW-1185">Reference proteome</keyword>
<dbReference type="Proteomes" id="UP000000799">
    <property type="component" value="Chromosome"/>
</dbReference>
<name>Q0PA22_CAMJE</name>
<dbReference type="HOGENOM" id="CLU_1674670_0_0_7"/>
<dbReference type="Pfam" id="PF00034">
    <property type="entry name" value="Cytochrom_C"/>
    <property type="match status" value="1"/>
</dbReference>
<dbReference type="EMBL" id="AL111168">
    <property type="protein sequence ID" value="CAL34997.1"/>
    <property type="molecule type" value="Genomic_DNA"/>
</dbReference>
<dbReference type="AlphaFoldDB" id="Q0PA22"/>
<dbReference type="GO" id="GO:0009055">
    <property type="term" value="F:electron transfer activity"/>
    <property type="evidence" value="ECO:0007669"/>
    <property type="project" value="InterPro"/>
</dbReference>
<feature type="domain" description="Cytochrome c" evidence="4">
    <location>
        <begin position="118"/>
        <end position="154"/>
    </location>
</feature>
<dbReference type="Gene3D" id="1.10.760.10">
    <property type="entry name" value="Cytochrome c-like domain"/>
    <property type="match status" value="2"/>
</dbReference>
<evidence type="ECO:0000256" key="2">
    <source>
        <dbReference type="ARBA" id="ARBA00022723"/>
    </source>
</evidence>
<dbReference type="SUPFAM" id="SSF46626">
    <property type="entry name" value="Cytochrome c"/>
    <property type="match status" value="2"/>
</dbReference>
<dbReference type="EnsemblBacteria" id="CAL34997">
    <property type="protein sequence ID" value="CAL34997"/>
    <property type="gene ID" value="Cj0874c"/>
</dbReference>
<dbReference type="STRING" id="192222.Cj0874c"/>
<dbReference type="GO" id="GO:0020037">
    <property type="term" value="F:heme binding"/>
    <property type="evidence" value="ECO:0007669"/>
    <property type="project" value="InterPro"/>
</dbReference>
<evidence type="ECO:0000313" key="6">
    <source>
        <dbReference type="EMBL" id="CAL34997.1"/>
    </source>
</evidence>
<dbReference type="GO" id="GO:0046872">
    <property type="term" value="F:metal ion binding"/>
    <property type="evidence" value="ECO:0007669"/>
    <property type="project" value="UniProtKB-KW"/>
</dbReference>
<dbReference type="eggNOG" id="COG3258">
    <property type="taxonomic scope" value="Bacteria"/>
</dbReference>
<evidence type="ECO:0000256" key="1">
    <source>
        <dbReference type="ARBA" id="ARBA00022617"/>
    </source>
</evidence>
<accession>Q0PA22</accession>
<evidence type="ECO:0000256" key="3">
    <source>
        <dbReference type="ARBA" id="ARBA00023004"/>
    </source>
</evidence>
<proteinExistence type="predicted"/>
<organism evidence="6 7">
    <name type="scientific">Campylobacter jejuni subsp. jejuni serotype O:2 (strain ATCC 700819 / NCTC 11168)</name>
    <dbReference type="NCBI Taxonomy" id="192222"/>
    <lineage>
        <taxon>Bacteria</taxon>
        <taxon>Pseudomonadati</taxon>
        <taxon>Campylobacterota</taxon>
        <taxon>Epsilonproteobacteria</taxon>
        <taxon>Campylobacterales</taxon>
        <taxon>Campylobacteraceae</taxon>
        <taxon>Campylobacter</taxon>
    </lineage>
</organism>
<keyword evidence="2" id="KW-0479">Metal-binding</keyword>